<evidence type="ECO:0000256" key="6">
    <source>
        <dbReference type="ARBA" id="ARBA00022729"/>
    </source>
</evidence>
<evidence type="ECO:0000256" key="1">
    <source>
        <dbReference type="ARBA" id="ARBA00004191"/>
    </source>
</evidence>
<evidence type="ECO:0000256" key="4">
    <source>
        <dbReference type="ARBA" id="ARBA00022512"/>
    </source>
</evidence>
<dbReference type="Gene3D" id="3.80.20.20">
    <property type="entry name" value="Receptor L-domain"/>
    <property type="match status" value="2"/>
</dbReference>
<comment type="caution">
    <text evidence="10">The sequence shown here is derived from an EMBL/GenBank/DDBJ whole genome shotgun (WGS) entry which is preliminary data.</text>
</comment>
<dbReference type="InterPro" id="IPR051648">
    <property type="entry name" value="CWI-Assembly_Regulator"/>
</dbReference>
<keyword evidence="5" id="KW-0964">Secreted</keyword>
<evidence type="ECO:0000256" key="3">
    <source>
        <dbReference type="ARBA" id="ARBA00005798"/>
    </source>
</evidence>
<dbReference type="InterPro" id="IPR036941">
    <property type="entry name" value="Rcpt_L-dom_sf"/>
</dbReference>
<evidence type="ECO:0000256" key="2">
    <source>
        <dbReference type="ARBA" id="ARBA00004609"/>
    </source>
</evidence>
<evidence type="ECO:0000313" key="10">
    <source>
        <dbReference type="EMBL" id="KAF6057091.1"/>
    </source>
</evidence>
<dbReference type="GO" id="GO:0009986">
    <property type="term" value="C:cell surface"/>
    <property type="evidence" value="ECO:0007669"/>
    <property type="project" value="TreeGrafter"/>
</dbReference>
<evidence type="ECO:0000256" key="8">
    <source>
        <dbReference type="SAM" id="MobiDB-lite"/>
    </source>
</evidence>
<keyword evidence="4" id="KW-0134">Cell wall</keyword>
<keyword evidence="6 9" id="KW-0732">Signal</keyword>
<sequence>MQLKNLLAVSAIAGLASAANNSTLTTATPSINKDCSFSDFTATASSQVSQVAACETAAGNIVINGDAFGSVELTGLQQLYGDLAIRNVTKAQTINAPTLQLVSGDLEINACTVLSNLNLAQLTTVGTLELTALPALESTGLAAGLTSAESIIVSDTGLNHLTGINVYRLKVFNVNNNGDIDSIDSGLKEVTDTLDISYNADKVDVNLDELTSAKNIVLQQVNSFNAPNLTVANGSITVTSSSLEKLELAQLKSVGNAIAINKNEDLEELEFPKLTTIGGALQISDNDNLKSLDAFSEVTQIGGTVNINGSFDNGTFDSLTKVAGGFILKIDGDLSCSAFNKLNTKGDVKGDKFQCQDQQTTSSSSSKKSQSSDSSDSSDSSGSGSDSSSSSNSDSDSSSSDSSSKSNGASSSSKIGLFATVVSIFVGVGAALF</sequence>
<proteinExistence type="inferred from homology"/>
<evidence type="ECO:0000256" key="7">
    <source>
        <dbReference type="ARBA" id="ARBA00023180"/>
    </source>
</evidence>
<accession>A0A8X7NQ46</accession>
<dbReference type="GO" id="GO:0009277">
    <property type="term" value="C:fungal-type cell wall"/>
    <property type="evidence" value="ECO:0007669"/>
    <property type="project" value="TreeGrafter"/>
</dbReference>
<protein>
    <recommendedName>
        <fullName evidence="12">Receptor L-domain domain-containing protein</fullName>
    </recommendedName>
</protein>
<dbReference type="OrthoDB" id="536881at2759"/>
<organism evidence="10 11">
    <name type="scientific">Candida parapsilosis</name>
    <name type="common">Yeast</name>
    <dbReference type="NCBI Taxonomy" id="5480"/>
    <lineage>
        <taxon>Eukaryota</taxon>
        <taxon>Fungi</taxon>
        <taxon>Dikarya</taxon>
        <taxon>Ascomycota</taxon>
        <taxon>Saccharomycotina</taxon>
        <taxon>Pichiomycetes</taxon>
        <taxon>Debaryomycetaceae</taxon>
        <taxon>Candida/Lodderomyces clade</taxon>
        <taxon>Candida</taxon>
    </lineage>
</organism>
<comment type="similarity">
    <text evidence="3">Belongs to the SPS2 family.</text>
</comment>
<evidence type="ECO:0008006" key="12">
    <source>
        <dbReference type="Google" id="ProtNLM"/>
    </source>
</evidence>
<dbReference type="EMBL" id="JABWAB010000003">
    <property type="protein sequence ID" value="KAF6057091.1"/>
    <property type="molecule type" value="Genomic_DNA"/>
</dbReference>
<feature type="compositionally biased region" description="Low complexity" evidence="8">
    <location>
        <begin position="362"/>
        <end position="413"/>
    </location>
</feature>
<feature type="region of interest" description="Disordered" evidence="8">
    <location>
        <begin position="354"/>
        <end position="413"/>
    </location>
</feature>
<feature type="chain" id="PRO_5044694610" description="Receptor L-domain domain-containing protein" evidence="9">
    <location>
        <begin position="19"/>
        <end position="433"/>
    </location>
</feature>
<dbReference type="Proteomes" id="UP000590412">
    <property type="component" value="Unassembled WGS sequence"/>
</dbReference>
<gene>
    <name evidence="10" type="ORF">FOB60_001646</name>
</gene>
<dbReference type="GO" id="GO:0031505">
    <property type="term" value="P:fungal-type cell wall organization"/>
    <property type="evidence" value="ECO:0007669"/>
    <property type="project" value="TreeGrafter"/>
</dbReference>
<evidence type="ECO:0000256" key="5">
    <source>
        <dbReference type="ARBA" id="ARBA00022525"/>
    </source>
</evidence>
<dbReference type="GO" id="GO:0005886">
    <property type="term" value="C:plasma membrane"/>
    <property type="evidence" value="ECO:0007669"/>
    <property type="project" value="UniProtKB-SubCell"/>
</dbReference>
<dbReference type="PANTHER" id="PTHR31018:SF3">
    <property type="entry name" value="RECEPTOR PROTEIN-TYROSINE KINASE"/>
    <property type="match status" value="1"/>
</dbReference>
<evidence type="ECO:0000256" key="9">
    <source>
        <dbReference type="SAM" id="SignalP"/>
    </source>
</evidence>
<evidence type="ECO:0000313" key="11">
    <source>
        <dbReference type="Proteomes" id="UP000590412"/>
    </source>
</evidence>
<reference evidence="10" key="1">
    <citation type="submission" date="2020-03" db="EMBL/GenBank/DDBJ databases">
        <title>FDA dAtabase for Regulatory Grade micrObial Sequences (FDA-ARGOS): Supporting development and validation of Infectious Disease Dx tests.</title>
        <authorList>
            <person name="Campos J."/>
            <person name="Goldberg B."/>
            <person name="Tallon L."/>
            <person name="Sadzewicz L."/>
            <person name="Vavikolanu K."/>
            <person name="Mehta A."/>
            <person name="Aluvathingal J."/>
            <person name="Nadendla S."/>
            <person name="Nandy P."/>
            <person name="Geyer C."/>
            <person name="Yan Y."/>
            <person name="Sichtig H."/>
        </authorList>
    </citation>
    <scope>NUCLEOTIDE SEQUENCE [LARGE SCALE GENOMIC DNA]</scope>
    <source>
        <strain evidence="10">FDAARGOS_652</strain>
    </source>
</reference>
<dbReference type="PANTHER" id="PTHR31018">
    <property type="entry name" value="SPORULATION-SPECIFIC PROTEIN-RELATED"/>
    <property type="match status" value="1"/>
</dbReference>
<name>A0A8X7NQ46_CANPA</name>
<comment type="subcellular location">
    <subcellularLocation>
        <location evidence="2">Cell membrane</location>
        <topology evidence="2">Lipid-anchor</topology>
        <topology evidence="2">GPI-anchor</topology>
    </subcellularLocation>
    <subcellularLocation>
        <location evidence="1">Secreted</location>
        <location evidence="1">Cell wall</location>
    </subcellularLocation>
</comment>
<dbReference type="SUPFAM" id="SSF52058">
    <property type="entry name" value="L domain-like"/>
    <property type="match status" value="1"/>
</dbReference>
<feature type="signal peptide" evidence="9">
    <location>
        <begin position="1"/>
        <end position="18"/>
    </location>
</feature>
<dbReference type="AlphaFoldDB" id="A0A8X7NQ46"/>
<keyword evidence="7" id="KW-0325">Glycoprotein</keyword>